<organism evidence="3 4">
    <name type="scientific">Candidatus Parabacteroides intestinigallinarum</name>
    <dbReference type="NCBI Taxonomy" id="2838722"/>
    <lineage>
        <taxon>Bacteria</taxon>
        <taxon>Pseudomonadati</taxon>
        <taxon>Bacteroidota</taxon>
        <taxon>Bacteroidia</taxon>
        <taxon>Bacteroidales</taxon>
        <taxon>Tannerellaceae</taxon>
        <taxon>Parabacteroides</taxon>
    </lineage>
</organism>
<comment type="caution">
    <text evidence="3">The sequence shown here is derived from an EMBL/GenBank/DDBJ whole genome shotgun (WGS) entry which is preliminary data.</text>
</comment>
<reference evidence="3" key="2">
    <citation type="submission" date="2021-04" db="EMBL/GenBank/DDBJ databases">
        <authorList>
            <person name="Gilroy R."/>
        </authorList>
    </citation>
    <scope>NUCLEOTIDE SEQUENCE</scope>
    <source>
        <strain evidence="3">ChiHecec2B26-12326</strain>
    </source>
</reference>
<dbReference type="InterPro" id="IPR045659">
    <property type="entry name" value="LptD_2"/>
</dbReference>
<evidence type="ECO:0000259" key="2">
    <source>
        <dbReference type="Pfam" id="PF19838"/>
    </source>
</evidence>
<dbReference type="InterPro" id="IPR050218">
    <property type="entry name" value="LptD"/>
</dbReference>
<dbReference type="Pfam" id="PF19838">
    <property type="entry name" value="LptD_2"/>
    <property type="match status" value="1"/>
</dbReference>
<gene>
    <name evidence="3" type="ORF">H9848_04060</name>
</gene>
<dbReference type="EMBL" id="DXEN01000025">
    <property type="protein sequence ID" value="HIX85766.1"/>
    <property type="molecule type" value="Genomic_DNA"/>
</dbReference>
<accession>A0A9D2BQ54</accession>
<sequence>MFFSTYRILIVLFVFLWTVFRGEAQEVIAPPDSLAAGTSVATLAADSLAVGDSLALATDSTALATDSVPPKKTGLDAPVDYQATDSIVMTAGNWAYLYGEGDVKYQNIQLQSELIEMNMDSSIVFAKFGLDSIGQEFGYPLFTEGEQQYESKTMRYNFDTKKGYITDVITQQGEGYVTAGRTKKMEGDVLNMVGGRYTTCDEHEHPHFYIQMTKAKVRPNKNIVTGPVYLVFEDVPLYPLGLPFCFFPFSSTYSSGIIMPTFGDESARGFFLREGGYYFALSDYMDLAVLGDIYTKGSWGVRARSQYRKRYKFSGSFDASYTVNKTGDKGLPDYSLSKDFKISWTHTQDAKANPYLSFSAKVDFTTSGYDRNNVNSQYGNGMGYADINKNTKSSSVNITKRFPNSPFTISGTMSINQTTRDSSIAVTLPNLTVTMSRIFPFKRKHAVGNERWYEKISMSYTGSFSNSITTKDNLLFKSNLIKDWRNAMQHSIPVSATFTLFDYLNISPSFTYRERWYTNKIEREYDEQRQALVARDTTYGFYRIYDFNASVTASTTLYGFFKPLPFLGNKIEMIRHRLEPSITISGQPDFANPRFGFYETYVYRDASGRERTDVYSPFSHNMYGVPGQGKQGNISFNINNNLEMKVRTDKDSTGFKKISLIDKLSLGMSYNMAADSFKWSDLSASLRLKLSKSYTLNLSGTFDTYTYNENGRRIDVPRWKAGKGIGRLRQTSTSFSYTFNNDTFKKWFGGGDDSKSNNTSTGTETDPATTDGLNPEGEETEEKKGGRLLGKKKEVGETDADGYLVTQIPWSLSFSYGLTLGYGEFNKSKREFDYRLTHSLTFNGNIQPTKNWQLNFNATYDFDNHKISYMTCSVTRNLHCWQMSASFVPVGPYKSYTFSVAVSSSLLRDLKYDKRSNYRDGQSWY</sequence>
<dbReference type="PANTHER" id="PTHR30189">
    <property type="entry name" value="LPS-ASSEMBLY PROTEIN"/>
    <property type="match status" value="1"/>
</dbReference>
<feature type="compositionally biased region" description="Polar residues" evidence="1">
    <location>
        <begin position="756"/>
        <end position="772"/>
    </location>
</feature>
<reference evidence="3" key="1">
    <citation type="journal article" date="2021" name="PeerJ">
        <title>Extensive microbial diversity within the chicken gut microbiome revealed by metagenomics and culture.</title>
        <authorList>
            <person name="Gilroy R."/>
            <person name="Ravi A."/>
            <person name="Getino M."/>
            <person name="Pursley I."/>
            <person name="Horton D.L."/>
            <person name="Alikhan N.F."/>
            <person name="Baker D."/>
            <person name="Gharbi K."/>
            <person name="Hall N."/>
            <person name="Watson M."/>
            <person name="Adriaenssens E.M."/>
            <person name="Foster-Nyarko E."/>
            <person name="Jarju S."/>
            <person name="Secka A."/>
            <person name="Antonio M."/>
            <person name="Oren A."/>
            <person name="Chaudhuri R.R."/>
            <person name="La Ragione R."/>
            <person name="Hildebrand F."/>
            <person name="Pallen M.J."/>
        </authorList>
    </citation>
    <scope>NUCLEOTIDE SEQUENCE</scope>
    <source>
        <strain evidence="3">ChiHecec2B26-12326</strain>
    </source>
</reference>
<name>A0A9D2BQ54_9BACT</name>
<proteinExistence type="predicted"/>
<evidence type="ECO:0000313" key="4">
    <source>
        <dbReference type="Proteomes" id="UP000823847"/>
    </source>
</evidence>
<evidence type="ECO:0000313" key="3">
    <source>
        <dbReference type="EMBL" id="HIX85766.1"/>
    </source>
</evidence>
<dbReference type="GO" id="GO:0009279">
    <property type="term" value="C:cell outer membrane"/>
    <property type="evidence" value="ECO:0007669"/>
    <property type="project" value="TreeGrafter"/>
</dbReference>
<dbReference type="Proteomes" id="UP000823847">
    <property type="component" value="Unassembled WGS sequence"/>
</dbReference>
<dbReference type="GO" id="GO:1990351">
    <property type="term" value="C:transporter complex"/>
    <property type="evidence" value="ECO:0007669"/>
    <property type="project" value="TreeGrafter"/>
</dbReference>
<protein>
    <submittedName>
        <fullName evidence="3">LPS-assembly protein LptD</fullName>
    </submittedName>
</protein>
<dbReference type="AlphaFoldDB" id="A0A9D2BQ54"/>
<dbReference type="PANTHER" id="PTHR30189:SF1">
    <property type="entry name" value="LPS-ASSEMBLY PROTEIN LPTD"/>
    <property type="match status" value="1"/>
</dbReference>
<evidence type="ECO:0000256" key="1">
    <source>
        <dbReference type="SAM" id="MobiDB-lite"/>
    </source>
</evidence>
<feature type="region of interest" description="Disordered" evidence="1">
    <location>
        <begin position="755"/>
        <end position="787"/>
    </location>
</feature>
<feature type="domain" description="LPS-assembly protein LptD central" evidence="2">
    <location>
        <begin position="223"/>
        <end position="705"/>
    </location>
</feature>